<evidence type="ECO:0000256" key="1">
    <source>
        <dbReference type="ARBA" id="ARBA00009865"/>
    </source>
</evidence>
<name>A0A9P8VIF5_9PEZI</name>
<evidence type="ECO:0000313" key="5">
    <source>
        <dbReference type="EMBL" id="KAH6693691.1"/>
    </source>
</evidence>
<dbReference type="CDD" id="cd18821">
    <property type="entry name" value="GH43_Pc3Gal43A-like"/>
    <property type="match status" value="1"/>
</dbReference>
<dbReference type="PANTHER" id="PTHR22925:SF39">
    <property type="entry name" value="PUTATIVE (AFU_ORTHOLOGUE AFUA_5G14190)-RELATED"/>
    <property type="match status" value="1"/>
</dbReference>
<dbReference type="Gene3D" id="2.60.120.260">
    <property type="entry name" value="Galactose-binding domain-like"/>
    <property type="match status" value="1"/>
</dbReference>
<evidence type="ECO:0000313" key="6">
    <source>
        <dbReference type="Proteomes" id="UP000770015"/>
    </source>
</evidence>
<dbReference type="OrthoDB" id="3426327at2759"/>
<protein>
    <submittedName>
        <fullName evidence="5">Glycosyl hydrolase</fullName>
    </submittedName>
</protein>
<dbReference type="InterPro" id="IPR006710">
    <property type="entry name" value="Glyco_hydro_43"/>
</dbReference>
<evidence type="ECO:0000256" key="4">
    <source>
        <dbReference type="RuleBase" id="RU361187"/>
    </source>
</evidence>
<keyword evidence="2 4" id="KW-0378">Hydrolase</keyword>
<dbReference type="EMBL" id="JAGSXJ010000003">
    <property type="protein sequence ID" value="KAH6693691.1"/>
    <property type="molecule type" value="Genomic_DNA"/>
</dbReference>
<keyword evidence="3 4" id="KW-0326">Glycosidase</keyword>
<dbReference type="AlphaFoldDB" id="A0A9P8VIF5"/>
<comment type="caution">
    <text evidence="5">The sequence shown here is derived from an EMBL/GenBank/DDBJ whole genome shotgun (WGS) entry which is preliminary data.</text>
</comment>
<evidence type="ECO:0000256" key="3">
    <source>
        <dbReference type="ARBA" id="ARBA00023295"/>
    </source>
</evidence>
<dbReference type="Gene3D" id="2.115.10.20">
    <property type="entry name" value="Glycosyl hydrolase domain, family 43"/>
    <property type="match status" value="1"/>
</dbReference>
<keyword evidence="6" id="KW-1185">Reference proteome</keyword>
<dbReference type="GO" id="GO:0005975">
    <property type="term" value="P:carbohydrate metabolic process"/>
    <property type="evidence" value="ECO:0007669"/>
    <property type="project" value="InterPro"/>
</dbReference>
<sequence>MGTYIWIIPGATWLDTAGNVFNAHAGGLTVDHETGRFYWFGEYKTKDQHEGGGVSVYSSPDLATWEFHGLALEPQEGHEWLSPSGVMQRPKVVFNKKTGKYHMFWHADDSKYSRLAQGLAIADHIAGPYKFQKAVQPLGTPSQDFGIFTDYKDGKSYALYSSGDGVDGRDVFISAFNDDLTEIEEVTYCFEKYDFEAPTIIQTDRSYFAIMSHKTGYRPNNAVAMRADSLKGPWSQPFFIAPPYTRTFSTQSGFSFRFEGTKKTTHLYMGDQWDQNAIWESRNVWLPVEIDEERRDLKLLWHDVYDLDTKTGEWALVEGKTYYSKDGELRGKAFLQEAVSRLSVTKAGGLILRQQNFASHGVIATGIHGDENGITLTVEGQGGDQWVSFYYQNIDDMGYGDQPFGQPDRIGGTWQLRRFAGIIVNGDGSKVHRIPQRSTHKGTLLAATIKLPLKQGRNTLRVSGLTNGTDCKGADLDRAIVYPLKPKTRPEAGQ</sequence>
<dbReference type="SUPFAM" id="SSF75005">
    <property type="entry name" value="Arabinanase/levansucrase/invertase"/>
    <property type="match status" value="1"/>
</dbReference>
<reference evidence="5" key="1">
    <citation type="journal article" date="2021" name="Nat. Commun.">
        <title>Genetic determinants of endophytism in the Arabidopsis root mycobiome.</title>
        <authorList>
            <person name="Mesny F."/>
            <person name="Miyauchi S."/>
            <person name="Thiergart T."/>
            <person name="Pickel B."/>
            <person name="Atanasova L."/>
            <person name="Karlsson M."/>
            <person name="Huettel B."/>
            <person name="Barry K.W."/>
            <person name="Haridas S."/>
            <person name="Chen C."/>
            <person name="Bauer D."/>
            <person name="Andreopoulos W."/>
            <person name="Pangilinan J."/>
            <person name="LaButti K."/>
            <person name="Riley R."/>
            <person name="Lipzen A."/>
            <person name="Clum A."/>
            <person name="Drula E."/>
            <person name="Henrissat B."/>
            <person name="Kohler A."/>
            <person name="Grigoriev I.V."/>
            <person name="Martin F.M."/>
            <person name="Hacquard S."/>
        </authorList>
    </citation>
    <scope>NUCLEOTIDE SEQUENCE</scope>
    <source>
        <strain evidence="5">MPI-SDFR-AT-0117</strain>
    </source>
</reference>
<dbReference type="Pfam" id="PF04616">
    <property type="entry name" value="Glyco_hydro_43"/>
    <property type="match status" value="1"/>
</dbReference>
<comment type="similarity">
    <text evidence="1 4">Belongs to the glycosyl hydrolase 43 family.</text>
</comment>
<accession>A0A9P8VIF5</accession>
<gene>
    <name evidence="5" type="ORF">F5X68DRAFT_258563</name>
</gene>
<proteinExistence type="inferred from homology"/>
<dbReference type="Proteomes" id="UP000770015">
    <property type="component" value="Unassembled WGS sequence"/>
</dbReference>
<dbReference type="InterPro" id="IPR023296">
    <property type="entry name" value="Glyco_hydro_beta-prop_sf"/>
</dbReference>
<evidence type="ECO:0000256" key="2">
    <source>
        <dbReference type="ARBA" id="ARBA00022801"/>
    </source>
</evidence>
<organism evidence="5 6">
    <name type="scientific">Plectosphaerella plurivora</name>
    <dbReference type="NCBI Taxonomy" id="936078"/>
    <lineage>
        <taxon>Eukaryota</taxon>
        <taxon>Fungi</taxon>
        <taxon>Dikarya</taxon>
        <taxon>Ascomycota</taxon>
        <taxon>Pezizomycotina</taxon>
        <taxon>Sordariomycetes</taxon>
        <taxon>Hypocreomycetidae</taxon>
        <taxon>Glomerellales</taxon>
        <taxon>Plectosphaerellaceae</taxon>
        <taxon>Plectosphaerella</taxon>
    </lineage>
</organism>
<dbReference type="PANTHER" id="PTHR22925">
    <property type="entry name" value="GLYCOSYL HYDROLASE 43 FAMILY MEMBER"/>
    <property type="match status" value="1"/>
</dbReference>
<dbReference type="GO" id="GO:0004553">
    <property type="term" value="F:hydrolase activity, hydrolyzing O-glycosyl compounds"/>
    <property type="evidence" value="ECO:0007669"/>
    <property type="project" value="InterPro"/>
</dbReference>